<organism evidence="1 2">
    <name type="scientific">Persicobacter psychrovividus</name>
    <dbReference type="NCBI Taxonomy" id="387638"/>
    <lineage>
        <taxon>Bacteria</taxon>
        <taxon>Pseudomonadati</taxon>
        <taxon>Bacteroidota</taxon>
        <taxon>Cytophagia</taxon>
        <taxon>Cytophagales</taxon>
        <taxon>Persicobacteraceae</taxon>
        <taxon>Persicobacter</taxon>
    </lineage>
</organism>
<protein>
    <submittedName>
        <fullName evidence="1">Uncharacterized protein</fullName>
    </submittedName>
</protein>
<proteinExistence type="predicted"/>
<evidence type="ECO:0000313" key="2">
    <source>
        <dbReference type="Proteomes" id="UP001354989"/>
    </source>
</evidence>
<name>A0ABM7VAR4_9BACT</name>
<reference evidence="1 2" key="1">
    <citation type="submission" date="2021-12" db="EMBL/GenBank/DDBJ databases">
        <title>Genome sequencing of bacteria with rrn-lacking chromosome and rrn-plasmid.</title>
        <authorList>
            <person name="Anda M."/>
            <person name="Iwasaki W."/>
        </authorList>
    </citation>
    <scope>NUCLEOTIDE SEQUENCE [LARGE SCALE GENOMIC DNA]</scope>
    <source>
        <strain evidence="1 2">NBRC 101262</strain>
    </source>
</reference>
<accession>A0ABM7VAR4</accession>
<sequence length="56" mass="6383">MKAFLKRYRFIFGILLGMLISTDIVAFSQAVKEGKTVEYVISDFMDVLATKEEGNF</sequence>
<dbReference type="EMBL" id="AP025292">
    <property type="protein sequence ID" value="BDC97767.1"/>
    <property type="molecule type" value="Genomic_DNA"/>
</dbReference>
<evidence type="ECO:0000313" key="1">
    <source>
        <dbReference type="EMBL" id="BDC97767.1"/>
    </source>
</evidence>
<dbReference type="Proteomes" id="UP001354989">
    <property type="component" value="Chromosome"/>
</dbReference>
<keyword evidence="2" id="KW-1185">Reference proteome</keyword>
<gene>
    <name evidence="1" type="ORF">PEPS_00480</name>
</gene>